<proteinExistence type="predicted"/>
<evidence type="ECO:0000313" key="2">
    <source>
        <dbReference type="Proteomes" id="UP000799118"/>
    </source>
</evidence>
<name>A0A6A4I4H8_9AGAR</name>
<dbReference type="EMBL" id="ML769423">
    <property type="protein sequence ID" value="KAE9403685.1"/>
    <property type="molecule type" value="Genomic_DNA"/>
</dbReference>
<organism evidence="1 2">
    <name type="scientific">Gymnopus androsaceus JB14</name>
    <dbReference type="NCBI Taxonomy" id="1447944"/>
    <lineage>
        <taxon>Eukaryota</taxon>
        <taxon>Fungi</taxon>
        <taxon>Dikarya</taxon>
        <taxon>Basidiomycota</taxon>
        <taxon>Agaricomycotina</taxon>
        <taxon>Agaricomycetes</taxon>
        <taxon>Agaricomycetidae</taxon>
        <taxon>Agaricales</taxon>
        <taxon>Marasmiineae</taxon>
        <taxon>Omphalotaceae</taxon>
        <taxon>Gymnopus</taxon>
    </lineage>
</organism>
<evidence type="ECO:0000313" key="1">
    <source>
        <dbReference type="EMBL" id="KAE9403685.1"/>
    </source>
</evidence>
<sequence>MIQEHQATGPSLSSASSYNPSPTVLYPERVSSAQFHFITSDELPGVWLRLVLQSAFTPHIRNHPAQLAVFQSLLVALLHLPVCMGEGKSCGAADAKTNEKRCSSPLISWLNITALLHQAAA</sequence>
<accession>A0A6A4I4H8</accession>
<dbReference type="Proteomes" id="UP000799118">
    <property type="component" value="Unassembled WGS sequence"/>
</dbReference>
<protein>
    <submittedName>
        <fullName evidence="1">Uncharacterized protein</fullName>
    </submittedName>
</protein>
<dbReference type="AlphaFoldDB" id="A0A6A4I4H8"/>
<keyword evidence="2" id="KW-1185">Reference proteome</keyword>
<gene>
    <name evidence="1" type="ORF">BT96DRAFT_936307</name>
</gene>
<reference evidence="1" key="1">
    <citation type="journal article" date="2019" name="Environ. Microbiol.">
        <title>Fungal ecological strategies reflected in gene transcription - a case study of two litter decomposers.</title>
        <authorList>
            <person name="Barbi F."/>
            <person name="Kohler A."/>
            <person name="Barry K."/>
            <person name="Baskaran P."/>
            <person name="Daum C."/>
            <person name="Fauchery L."/>
            <person name="Ihrmark K."/>
            <person name="Kuo A."/>
            <person name="LaButti K."/>
            <person name="Lipzen A."/>
            <person name="Morin E."/>
            <person name="Grigoriev I.V."/>
            <person name="Henrissat B."/>
            <person name="Lindahl B."/>
            <person name="Martin F."/>
        </authorList>
    </citation>
    <scope>NUCLEOTIDE SEQUENCE</scope>
    <source>
        <strain evidence="1">JB14</strain>
    </source>
</reference>